<dbReference type="Proteomes" id="UP000615003">
    <property type="component" value="Unassembled WGS sequence"/>
</dbReference>
<protein>
    <submittedName>
        <fullName evidence="1">Uncharacterized protein</fullName>
    </submittedName>
</protein>
<dbReference type="EMBL" id="AQGW01000020">
    <property type="protein sequence ID" value="MBE0383135.1"/>
    <property type="molecule type" value="Genomic_DNA"/>
</dbReference>
<comment type="caution">
    <text evidence="1">The sequence shown here is derived from an EMBL/GenBank/DDBJ whole genome shotgun (WGS) entry which is preliminary data.</text>
</comment>
<evidence type="ECO:0000313" key="1">
    <source>
        <dbReference type="EMBL" id="MBE0383135.1"/>
    </source>
</evidence>
<keyword evidence="2" id="KW-1185">Reference proteome</keyword>
<gene>
    <name evidence="1" type="ORF">PCARR_a1431</name>
</gene>
<reference evidence="1 2" key="1">
    <citation type="submission" date="2015-06" db="EMBL/GenBank/DDBJ databases">
        <title>Genome sequence of Pseudoalteromonas carrageenovora.</title>
        <authorList>
            <person name="Xie B.-B."/>
            <person name="Rong J.-C."/>
            <person name="Qin Q.-L."/>
            <person name="Zhang Y.-Z."/>
        </authorList>
    </citation>
    <scope>NUCLEOTIDE SEQUENCE [LARGE SCALE GENOMIC DNA]</scope>
    <source>
        <strain evidence="1 2">IAM 12662</strain>
    </source>
</reference>
<name>A0ABR9ERN1_PSEVC</name>
<organism evidence="1 2">
    <name type="scientific">Pseudoalteromonas carrageenovora IAM 12662</name>
    <dbReference type="NCBI Taxonomy" id="1314868"/>
    <lineage>
        <taxon>Bacteria</taxon>
        <taxon>Pseudomonadati</taxon>
        <taxon>Pseudomonadota</taxon>
        <taxon>Gammaproteobacteria</taxon>
        <taxon>Alteromonadales</taxon>
        <taxon>Pseudoalteromonadaceae</taxon>
        <taxon>Pseudoalteromonas</taxon>
    </lineage>
</organism>
<proteinExistence type="predicted"/>
<evidence type="ECO:0000313" key="2">
    <source>
        <dbReference type="Proteomes" id="UP000615003"/>
    </source>
</evidence>
<sequence length="39" mass="4579">MQPGIRRQEYLLLFLSDHAITINLDLQAQNFAIYQFSPI</sequence>
<accession>A0ABR9ERN1</accession>